<evidence type="ECO:0000256" key="5">
    <source>
        <dbReference type="ARBA" id="ARBA00022989"/>
    </source>
</evidence>
<name>A0A5D2C853_GOSDA</name>
<dbReference type="AlphaFoldDB" id="A0A5D2C853"/>
<dbReference type="PANTHER" id="PTHR42765:SF1">
    <property type="entry name" value="ISOLEUCINE--TRNA LIGASE, MITOCHONDRIAL"/>
    <property type="match status" value="1"/>
</dbReference>
<evidence type="ECO:0000313" key="9">
    <source>
        <dbReference type="Proteomes" id="UP000323506"/>
    </source>
</evidence>
<keyword evidence="3" id="KW-0812">Transmembrane</keyword>
<dbReference type="PANTHER" id="PTHR42765">
    <property type="entry name" value="SOLEUCYL-TRNA SYNTHETASE"/>
    <property type="match status" value="1"/>
</dbReference>
<keyword evidence="9" id="KW-1185">Reference proteome</keyword>
<dbReference type="InterPro" id="IPR004326">
    <property type="entry name" value="Mlo"/>
</dbReference>
<dbReference type="SUPFAM" id="SSF52374">
    <property type="entry name" value="Nucleotidylyl transferase"/>
    <property type="match status" value="1"/>
</dbReference>
<dbReference type="GO" id="GO:0005739">
    <property type="term" value="C:mitochondrion"/>
    <property type="evidence" value="ECO:0007669"/>
    <property type="project" value="TreeGrafter"/>
</dbReference>
<keyword evidence="5" id="KW-1133">Transmembrane helix</keyword>
<dbReference type="GO" id="GO:0032543">
    <property type="term" value="P:mitochondrial translation"/>
    <property type="evidence" value="ECO:0007669"/>
    <property type="project" value="TreeGrafter"/>
</dbReference>
<keyword evidence="4" id="KW-0611">Plant defense</keyword>
<organism evidence="8 9">
    <name type="scientific">Gossypium darwinii</name>
    <name type="common">Darwin's cotton</name>
    <name type="synonym">Gossypium barbadense var. darwinii</name>
    <dbReference type="NCBI Taxonomy" id="34276"/>
    <lineage>
        <taxon>Eukaryota</taxon>
        <taxon>Viridiplantae</taxon>
        <taxon>Streptophyta</taxon>
        <taxon>Embryophyta</taxon>
        <taxon>Tracheophyta</taxon>
        <taxon>Spermatophyta</taxon>
        <taxon>Magnoliopsida</taxon>
        <taxon>eudicotyledons</taxon>
        <taxon>Gunneridae</taxon>
        <taxon>Pentapetalae</taxon>
        <taxon>rosids</taxon>
        <taxon>malvids</taxon>
        <taxon>Malvales</taxon>
        <taxon>Malvaceae</taxon>
        <taxon>Malvoideae</taxon>
        <taxon>Gossypium</taxon>
    </lineage>
</organism>
<comment type="similarity">
    <text evidence="2">Belongs to the MLO family.</text>
</comment>
<dbReference type="EMBL" id="CM017706">
    <property type="protein sequence ID" value="TYG65777.1"/>
    <property type="molecule type" value="Genomic_DNA"/>
</dbReference>
<dbReference type="Pfam" id="PF03094">
    <property type="entry name" value="Mlo"/>
    <property type="match status" value="1"/>
</dbReference>
<dbReference type="GO" id="GO:0006952">
    <property type="term" value="P:defense response"/>
    <property type="evidence" value="ECO:0007669"/>
    <property type="project" value="UniProtKB-KW"/>
</dbReference>
<proteinExistence type="inferred from homology"/>
<accession>A0A5D2C853</accession>
<dbReference type="GO" id="GO:0004822">
    <property type="term" value="F:isoleucine-tRNA ligase activity"/>
    <property type="evidence" value="ECO:0007669"/>
    <property type="project" value="TreeGrafter"/>
</dbReference>
<keyword evidence="6" id="KW-0472">Membrane</keyword>
<dbReference type="Proteomes" id="UP000323506">
    <property type="component" value="Chromosome D06"/>
</dbReference>
<evidence type="ECO:0000256" key="6">
    <source>
        <dbReference type="ARBA" id="ARBA00023136"/>
    </source>
</evidence>
<evidence type="ECO:0000313" key="8">
    <source>
        <dbReference type="EMBL" id="TYG65777.1"/>
    </source>
</evidence>
<evidence type="ECO:0000256" key="2">
    <source>
        <dbReference type="ARBA" id="ARBA00006574"/>
    </source>
</evidence>
<dbReference type="Gene3D" id="3.40.50.620">
    <property type="entry name" value="HUPs"/>
    <property type="match status" value="1"/>
</dbReference>
<dbReference type="GO" id="GO:0016020">
    <property type="term" value="C:membrane"/>
    <property type="evidence" value="ECO:0007669"/>
    <property type="project" value="UniProtKB-SubCell"/>
</dbReference>
<dbReference type="InterPro" id="IPR014729">
    <property type="entry name" value="Rossmann-like_a/b/a_fold"/>
</dbReference>
<keyword evidence="7" id="KW-0568">Pathogenesis-related protein</keyword>
<evidence type="ECO:0000256" key="1">
    <source>
        <dbReference type="ARBA" id="ARBA00004141"/>
    </source>
</evidence>
<dbReference type="InterPro" id="IPR050081">
    <property type="entry name" value="Ile-tRNA_ligase"/>
</dbReference>
<gene>
    <name evidence="8" type="ORF">ES288_D06G213900v1</name>
</gene>
<sequence length="255" mass="29664">MATFYPLNCKYNSMFDSFVHVFLYEFTIRSCYDEHIEDVIIRVSMGVIIQFLFNYVTLPLYAFLTQFTEEAGQFNGLDVLGDGNAAVIKYLDEKLSIIMEESYEHKYLYDWHTKKPTIFRATEQWFASMEGFYQAAMDAIGHVKWIPAKMEEFTEKERELRTSSLTRKQPNTGSKETNLDEVLCRHKERKPFAYGLCNECYEEFMKVSGGLDEGSDPPAFQRAEKERLAKLSIQENAKLYSLCEKTIVSISACKY</sequence>
<protein>
    <submittedName>
        <fullName evidence="8">Uncharacterized protein</fullName>
    </submittedName>
</protein>
<comment type="subcellular location">
    <subcellularLocation>
        <location evidence="1">Membrane</location>
        <topology evidence="1">Multi-pass membrane protein</topology>
    </subcellularLocation>
</comment>
<evidence type="ECO:0000256" key="4">
    <source>
        <dbReference type="ARBA" id="ARBA00022821"/>
    </source>
</evidence>
<evidence type="ECO:0000256" key="3">
    <source>
        <dbReference type="ARBA" id="ARBA00022692"/>
    </source>
</evidence>
<reference evidence="8 9" key="1">
    <citation type="submission" date="2019-06" db="EMBL/GenBank/DDBJ databases">
        <title>WGS assembly of Gossypium darwinii.</title>
        <authorList>
            <person name="Chen Z.J."/>
            <person name="Sreedasyam A."/>
            <person name="Ando A."/>
            <person name="Song Q."/>
            <person name="De L."/>
            <person name="Hulse-Kemp A."/>
            <person name="Ding M."/>
            <person name="Ye W."/>
            <person name="Kirkbride R."/>
            <person name="Jenkins J."/>
            <person name="Plott C."/>
            <person name="Lovell J."/>
            <person name="Lin Y.-M."/>
            <person name="Vaughn R."/>
            <person name="Liu B."/>
            <person name="Li W."/>
            <person name="Simpson S."/>
            <person name="Scheffler B."/>
            <person name="Saski C."/>
            <person name="Grover C."/>
            <person name="Hu G."/>
            <person name="Conover J."/>
            <person name="Carlson J."/>
            <person name="Shu S."/>
            <person name="Boston L."/>
            <person name="Williams M."/>
            <person name="Peterson D."/>
            <person name="Mcgee K."/>
            <person name="Jones D."/>
            <person name="Wendel J."/>
            <person name="Stelly D."/>
            <person name="Grimwood J."/>
            <person name="Schmutz J."/>
        </authorList>
    </citation>
    <scope>NUCLEOTIDE SEQUENCE [LARGE SCALE GENOMIC DNA]</scope>
    <source>
        <strain evidence="8">1808015.09</strain>
    </source>
</reference>
<dbReference type="GO" id="GO:0006428">
    <property type="term" value="P:isoleucyl-tRNA aminoacylation"/>
    <property type="evidence" value="ECO:0007669"/>
    <property type="project" value="TreeGrafter"/>
</dbReference>
<evidence type="ECO:0000256" key="7">
    <source>
        <dbReference type="ARBA" id="ARBA00023265"/>
    </source>
</evidence>